<dbReference type="SUPFAM" id="SSF57424">
    <property type="entry name" value="LDL receptor-like module"/>
    <property type="match status" value="4"/>
</dbReference>
<dbReference type="Pfam" id="PF00089">
    <property type="entry name" value="Trypsin"/>
    <property type="match status" value="2"/>
</dbReference>
<feature type="domain" description="CUB" evidence="17">
    <location>
        <begin position="209"/>
        <end position="325"/>
    </location>
</feature>
<protein>
    <recommendedName>
        <fullName evidence="22">Suppressor of tumorigenicity 14 protein homolog</fullName>
    </recommendedName>
</protein>
<keyword evidence="11 13" id="KW-1015">Disulfide bond</keyword>
<keyword evidence="8" id="KW-0735">Signal-anchor</keyword>
<dbReference type="PROSITE" id="PS50024">
    <property type="entry name" value="SEA"/>
    <property type="match status" value="1"/>
</dbReference>
<dbReference type="InterPro" id="IPR043504">
    <property type="entry name" value="Peptidase_S1_PA_chymotrypsin"/>
</dbReference>
<dbReference type="PROSITE" id="PS00135">
    <property type="entry name" value="TRYPSIN_SER"/>
    <property type="match status" value="1"/>
</dbReference>
<dbReference type="InterPro" id="IPR001254">
    <property type="entry name" value="Trypsin_dom"/>
</dbReference>
<keyword evidence="5" id="KW-0677">Repeat</keyword>
<feature type="disulfide bond" evidence="13">
    <location>
        <begin position="488"/>
        <end position="506"/>
    </location>
</feature>
<dbReference type="PRINTS" id="PR00261">
    <property type="entry name" value="LDLRECEPTOR"/>
</dbReference>
<evidence type="ECO:0000256" key="4">
    <source>
        <dbReference type="ARBA" id="ARBA00022729"/>
    </source>
</evidence>
<feature type="disulfide bond" evidence="13">
    <location>
        <begin position="524"/>
        <end position="542"/>
    </location>
</feature>
<dbReference type="Pfam" id="PF01390">
    <property type="entry name" value="SEA"/>
    <property type="match status" value="1"/>
</dbReference>
<dbReference type="SUPFAM" id="SSF50494">
    <property type="entry name" value="Trypsin-like serine proteases"/>
    <property type="match status" value="2"/>
</dbReference>
<feature type="disulfide bond" evidence="13">
    <location>
        <begin position="500"/>
        <end position="515"/>
    </location>
</feature>
<keyword evidence="3 16" id="KW-0812">Transmembrane</keyword>
<dbReference type="Gene3D" id="4.10.400.10">
    <property type="entry name" value="Low-density Lipoprotein Receptor"/>
    <property type="match status" value="4"/>
</dbReference>
<dbReference type="GO" id="GO:0006508">
    <property type="term" value="P:proteolysis"/>
    <property type="evidence" value="ECO:0007669"/>
    <property type="project" value="UniProtKB-KW"/>
</dbReference>
<comment type="caution">
    <text evidence="13">Lacks conserved residue(s) required for the propagation of feature annotation.</text>
</comment>
<evidence type="ECO:0008006" key="22">
    <source>
        <dbReference type="Google" id="ProtNLM"/>
    </source>
</evidence>
<dbReference type="PROSITE" id="PS50240">
    <property type="entry name" value="TRYPSIN_DOM"/>
    <property type="match status" value="1"/>
</dbReference>
<comment type="caution">
    <text evidence="20">The sequence shown here is derived from an EMBL/GenBank/DDBJ whole genome shotgun (WGS) entry which is preliminary data.</text>
</comment>
<dbReference type="GO" id="GO:0009566">
    <property type="term" value="P:fertilization"/>
    <property type="evidence" value="ECO:0007669"/>
    <property type="project" value="UniProtKB-ARBA"/>
</dbReference>
<dbReference type="InterPro" id="IPR018114">
    <property type="entry name" value="TRYPSIN_HIS"/>
</dbReference>
<evidence type="ECO:0000259" key="19">
    <source>
        <dbReference type="PROSITE" id="PS50240"/>
    </source>
</evidence>
<dbReference type="InterPro" id="IPR000082">
    <property type="entry name" value="SEA_dom"/>
</dbReference>
<dbReference type="InterPro" id="IPR000859">
    <property type="entry name" value="CUB_dom"/>
</dbReference>
<comment type="subcellular location">
    <subcellularLocation>
        <location evidence="1">Membrane</location>
        <topology evidence="1">Single-pass type II membrane protein</topology>
    </subcellularLocation>
</comment>
<dbReference type="InterPro" id="IPR002172">
    <property type="entry name" value="LDrepeatLR_classA_rpt"/>
</dbReference>
<dbReference type="SMART" id="SM00192">
    <property type="entry name" value="LDLa"/>
    <property type="match status" value="4"/>
</dbReference>
<organism evidence="20 21">
    <name type="scientific">Conger conger</name>
    <name type="common">Conger eel</name>
    <name type="synonym">Muraena conger</name>
    <dbReference type="NCBI Taxonomy" id="82655"/>
    <lineage>
        <taxon>Eukaryota</taxon>
        <taxon>Metazoa</taxon>
        <taxon>Chordata</taxon>
        <taxon>Craniata</taxon>
        <taxon>Vertebrata</taxon>
        <taxon>Euteleostomi</taxon>
        <taxon>Actinopterygii</taxon>
        <taxon>Neopterygii</taxon>
        <taxon>Teleostei</taxon>
        <taxon>Anguilliformes</taxon>
        <taxon>Congridae</taxon>
        <taxon>Conger</taxon>
    </lineage>
</organism>
<keyword evidence="10 16" id="KW-0472">Membrane</keyword>
<evidence type="ECO:0000256" key="11">
    <source>
        <dbReference type="ARBA" id="ARBA00023157"/>
    </source>
</evidence>
<dbReference type="Gene3D" id="2.60.120.290">
    <property type="entry name" value="Spermadhesin, CUB domain"/>
    <property type="match status" value="2"/>
</dbReference>
<evidence type="ECO:0000259" key="18">
    <source>
        <dbReference type="PROSITE" id="PS50024"/>
    </source>
</evidence>
<proteinExistence type="predicted"/>
<name>A0A9Q1E0V8_CONCO</name>
<feature type="disulfide bond" evidence="13">
    <location>
        <begin position="464"/>
        <end position="479"/>
    </location>
</feature>
<feature type="domain" description="CUB" evidence="17">
    <location>
        <begin position="333"/>
        <end position="440"/>
    </location>
</feature>
<dbReference type="CDD" id="cd00190">
    <property type="entry name" value="Tryp_SPc"/>
    <property type="match status" value="1"/>
</dbReference>
<feature type="disulfide bond" evidence="13">
    <location>
        <begin position="481"/>
        <end position="493"/>
    </location>
</feature>
<evidence type="ECO:0000256" key="12">
    <source>
        <dbReference type="ARBA" id="ARBA00023180"/>
    </source>
</evidence>
<dbReference type="InterPro" id="IPR023415">
    <property type="entry name" value="LDLR_class-A_CS"/>
</dbReference>
<dbReference type="SUPFAM" id="SSF49854">
    <property type="entry name" value="Spermadhesin, CUB domain"/>
    <property type="match status" value="2"/>
</dbReference>
<dbReference type="PANTHER" id="PTHR24252">
    <property type="entry name" value="ACROSIN-RELATED"/>
    <property type="match status" value="1"/>
</dbReference>
<keyword evidence="21" id="KW-1185">Reference proteome</keyword>
<dbReference type="PANTHER" id="PTHR24252:SF17">
    <property type="entry name" value="SUPPRESSOR OF TUMORIGENICITY 14 PROTEIN HOMOLOG-RELATED"/>
    <property type="match status" value="1"/>
</dbReference>
<dbReference type="SMART" id="SM00042">
    <property type="entry name" value="CUB"/>
    <property type="match status" value="2"/>
</dbReference>
<dbReference type="CDD" id="cd00112">
    <property type="entry name" value="LDLa"/>
    <property type="match status" value="4"/>
</dbReference>
<feature type="disulfide bond" evidence="13">
    <location>
        <begin position="452"/>
        <end position="470"/>
    </location>
</feature>
<keyword evidence="9 16" id="KW-1133">Transmembrane helix</keyword>
<feature type="domain" description="SEA" evidence="18">
    <location>
        <begin position="77"/>
        <end position="198"/>
    </location>
</feature>
<evidence type="ECO:0000256" key="16">
    <source>
        <dbReference type="SAM" id="Phobius"/>
    </source>
</evidence>
<evidence type="ECO:0000256" key="9">
    <source>
        <dbReference type="ARBA" id="ARBA00022989"/>
    </source>
</evidence>
<evidence type="ECO:0000256" key="7">
    <source>
        <dbReference type="ARBA" id="ARBA00022825"/>
    </source>
</evidence>
<dbReference type="CDD" id="cd00041">
    <property type="entry name" value="CUB"/>
    <property type="match status" value="2"/>
</dbReference>
<dbReference type="Pfam" id="PF00431">
    <property type="entry name" value="CUB"/>
    <property type="match status" value="2"/>
</dbReference>
<dbReference type="FunFam" id="2.60.120.290:FF:000005">
    <property type="entry name" value="Procollagen C-endopeptidase enhancer 1"/>
    <property type="match status" value="1"/>
</dbReference>
<keyword evidence="2 14" id="KW-0645">Protease</keyword>
<feature type="disulfide bond" evidence="13">
    <location>
        <begin position="578"/>
        <end position="593"/>
    </location>
</feature>
<dbReference type="OrthoDB" id="6380398at2759"/>
<feature type="disulfide bond" evidence="13">
    <location>
        <begin position="517"/>
        <end position="529"/>
    </location>
</feature>
<evidence type="ECO:0000256" key="6">
    <source>
        <dbReference type="ARBA" id="ARBA00022801"/>
    </source>
</evidence>
<evidence type="ECO:0000256" key="3">
    <source>
        <dbReference type="ARBA" id="ARBA00022692"/>
    </source>
</evidence>
<evidence type="ECO:0000256" key="2">
    <source>
        <dbReference type="ARBA" id="ARBA00022670"/>
    </source>
</evidence>
<dbReference type="SMART" id="SM00020">
    <property type="entry name" value="Tryp_SPc"/>
    <property type="match status" value="1"/>
</dbReference>
<evidence type="ECO:0000256" key="14">
    <source>
        <dbReference type="RuleBase" id="RU363034"/>
    </source>
</evidence>
<dbReference type="SUPFAM" id="SSF82671">
    <property type="entry name" value="SEA domain"/>
    <property type="match status" value="1"/>
</dbReference>
<dbReference type="PROSITE" id="PS50068">
    <property type="entry name" value="LDLRA_2"/>
    <property type="match status" value="4"/>
</dbReference>
<feature type="disulfide bond" evidence="13">
    <location>
        <begin position="536"/>
        <end position="551"/>
    </location>
</feature>
<dbReference type="Gene3D" id="2.40.10.10">
    <property type="entry name" value="Trypsin-like serine proteases"/>
    <property type="match status" value="2"/>
</dbReference>
<dbReference type="FunFam" id="2.60.120.290:FF:000003">
    <property type="entry name" value="Neuropilin"/>
    <property type="match status" value="1"/>
</dbReference>
<dbReference type="FunFam" id="4.10.400.10:FF:000034">
    <property type="entry name" value="Low-density lipoprotein receptor-related protein 2"/>
    <property type="match status" value="1"/>
</dbReference>
<dbReference type="PROSITE" id="PS01180">
    <property type="entry name" value="CUB"/>
    <property type="match status" value="2"/>
</dbReference>
<dbReference type="EMBL" id="JAFJMO010000001">
    <property type="protein sequence ID" value="KAJ8287635.1"/>
    <property type="molecule type" value="Genomic_DNA"/>
</dbReference>
<dbReference type="InterPro" id="IPR036364">
    <property type="entry name" value="SEA_dom_sf"/>
</dbReference>
<dbReference type="InterPro" id="IPR036055">
    <property type="entry name" value="LDL_receptor-like_sf"/>
</dbReference>
<feature type="transmembrane region" description="Helical" evidence="16">
    <location>
        <begin position="32"/>
        <end position="56"/>
    </location>
</feature>
<dbReference type="Proteomes" id="UP001152803">
    <property type="component" value="Unassembled WGS sequence"/>
</dbReference>
<dbReference type="Pfam" id="PF00057">
    <property type="entry name" value="Ldl_recept_a"/>
    <property type="match status" value="4"/>
</dbReference>
<dbReference type="PROSITE" id="PS01209">
    <property type="entry name" value="LDLRA_1"/>
    <property type="match status" value="2"/>
</dbReference>
<dbReference type="FunFam" id="4.10.400.10:FF:000117">
    <property type="entry name" value="Suppressor of tumorigenicity 14 protein homolog"/>
    <property type="match status" value="1"/>
</dbReference>
<evidence type="ECO:0000256" key="1">
    <source>
        <dbReference type="ARBA" id="ARBA00004606"/>
    </source>
</evidence>
<evidence type="ECO:0000313" key="21">
    <source>
        <dbReference type="Proteomes" id="UP001152803"/>
    </source>
</evidence>
<accession>A0A9Q1E0V8</accession>
<dbReference type="AlphaFoldDB" id="A0A9Q1E0V8"/>
<feature type="region of interest" description="Disordered" evidence="15">
    <location>
        <begin position="687"/>
        <end position="733"/>
    </location>
</feature>
<evidence type="ECO:0000313" key="20">
    <source>
        <dbReference type="EMBL" id="KAJ8287635.1"/>
    </source>
</evidence>
<dbReference type="GO" id="GO:0016020">
    <property type="term" value="C:membrane"/>
    <property type="evidence" value="ECO:0007669"/>
    <property type="project" value="UniProtKB-SubCell"/>
</dbReference>
<dbReference type="PROSITE" id="PS00134">
    <property type="entry name" value="TRYPSIN_HIS"/>
    <property type="match status" value="1"/>
</dbReference>
<sequence>MSSVAYDNGGHRHEQVTFLTNKDKMSPKRKTGVVVGVVLALLVLAAIAGVLIWLFLFNSDSGSDDPASTMSLKRTPKTLVYSGHMELANVPFTAALEDPTSRKFMDLADDIEEILEATYKKDPFFKTYYDKSVVSAFSEGVMAYHWTRFEIPADDLEELPQFTEERVIQVLRSGIRQEGKRSAQVLIIKDITASATDPRMARNPRAKECFFKLEANDKIQTIQSPGFPKQYPPKTRCQWQIRAPENTAIHMKFPFFHVEDDCSNDFVYIHDSLSPDESQAVTKQCGQRPPSNPLEVVSSSNIMLVNLISDSDVQRPGFKGEYTVIPISTAKSCGGVLPAKAGNFSSPHFPSFYPPSLDCKWTIEVPAGQKVRVKFTMFRMKEPGVDIRICNKDYVEIMGDKYCGERSTLAVTSKTNKMEILFHSDESYTDKGFMALYNAYDPQNPCPQQFACASGICISKDLQCDGWNDCGDMSDERQCSCEKDQFACSNGMCKPKYWVCDRVNDCGDNSDEEQCSCEENEWKCEEGTCISQDLVCDGRKDCDDGSDESSCSKPSGACTDFTFKCQNSVCVNKANAECDRMKDCSDGSDEQGCNCGVRPYKHNRIVGGEDADIGEWPWQVSLHFRTSGHVCGASIISDTWLLSAAHCFKKSVRGIGARPAATPKTRAVAMISFHGTPHTELQFLKTPTVSRSEKHPMKNGAERKTPLWMPGPVGTADRQRITSHATPPRPSVELSVIPALGPRCRYHDAQNWQTYSGMHDQYDHDDVQMRKVKNIISHPDYNQMTYDYDIAMMELSEPLEFTNTIHPICLPDRTHFFPPGMPCWVTGWGTLREGGRTARVLQKAEVKVINDTVCNVVTEGQVTSRMLCSGFLSGGVDACQGDSGGPLVCREESGKWFQAGIVSWGEGCARRNKPGVYSRVTKLRDWIRETTNV</sequence>
<dbReference type="FunFam" id="2.40.10.10:FF:000003">
    <property type="entry name" value="Transmembrane serine protease 3"/>
    <property type="match status" value="1"/>
</dbReference>
<evidence type="ECO:0000256" key="8">
    <source>
        <dbReference type="ARBA" id="ARBA00022968"/>
    </source>
</evidence>
<reference evidence="20" key="1">
    <citation type="journal article" date="2023" name="Science">
        <title>Genome structures resolve the early diversification of teleost fishes.</title>
        <authorList>
            <person name="Parey E."/>
            <person name="Louis A."/>
            <person name="Montfort J."/>
            <person name="Bouchez O."/>
            <person name="Roques C."/>
            <person name="Iampietro C."/>
            <person name="Lluch J."/>
            <person name="Castinel A."/>
            <person name="Donnadieu C."/>
            <person name="Desvignes T."/>
            <person name="Floi Bucao C."/>
            <person name="Jouanno E."/>
            <person name="Wen M."/>
            <person name="Mejri S."/>
            <person name="Dirks R."/>
            <person name="Jansen H."/>
            <person name="Henkel C."/>
            <person name="Chen W.J."/>
            <person name="Zahm M."/>
            <person name="Cabau C."/>
            <person name="Klopp C."/>
            <person name="Thompson A.W."/>
            <person name="Robinson-Rechavi M."/>
            <person name="Braasch I."/>
            <person name="Lecointre G."/>
            <person name="Bobe J."/>
            <person name="Postlethwait J.H."/>
            <person name="Berthelot C."/>
            <person name="Roest Crollius H."/>
            <person name="Guiguen Y."/>
        </authorList>
    </citation>
    <scope>NUCLEOTIDE SEQUENCE</scope>
    <source>
        <strain evidence="20">Concon-B</strain>
    </source>
</reference>
<dbReference type="InterPro" id="IPR009003">
    <property type="entry name" value="Peptidase_S1_PA"/>
</dbReference>
<dbReference type="InterPro" id="IPR033116">
    <property type="entry name" value="TRYPSIN_SER"/>
</dbReference>
<feature type="disulfide bond" evidence="13">
    <location>
        <begin position="558"/>
        <end position="570"/>
    </location>
</feature>
<keyword evidence="12" id="KW-0325">Glycoprotein</keyword>
<gene>
    <name evidence="20" type="ORF">COCON_G00002940</name>
</gene>
<feature type="domain" description="Peptidase S1" evidence="19">
    <location>
        <begin position="605"/>
        <end position="932"/>
    </location>
</feature>
<evidence type="ECO:0000259" key="17">
    <source>
        <dbReference type="PROSITE" id="PS01180"/>
    </source>
</evidence>
<keyword evidence="4" id="KW-0732">Signal</keyword>
<evidence type="ECO:0000256" key="15">
    <source>
        <dbReference type="SAM" id="MobiDB-lite"/>
    </source>
</evidence>
<dbReference type="GO" id="GO:0004252">
    <property type="term" value="F:serine-type endopeptidase activity"/>
    <property type="evidence" value="ECO:0007669"/>
    <property type="project" value="InterPro"/>
</dbReference>
<evidence type="ECO:0000256" key="5">
    <source>
        <dbReference type="ARBA" id="ARBA00022737"/>
    </source>
</evidence>
<dbReference type="InterPro" id="IPR035914">
    <property type="entry name" value="Sperma_CUB_dom_sf"/>
</dbReference>
<feature type="compositionally biased region" description="Basic and acidic residues" evidence="15">
    <location>
        <begin position="691"/>
        <end position="705"/>
    </location>
</feature>
<keyword evidence="7 14" id="KW-0720">Serine protease</keyword>
<dbReference type="Gene3D" id="3.30.70.960">
    <property type="entry name" value="SEA domain"/>
    <property type="match status" value="1"/>
</dbReference>
<evidence type="ECO:0000256" key="13">
    <source>
        <dbReference type="PROSITE-ProRule" id="PRU00124"/>
    </source>
</evidence>
<evidence type="ECO:0000256" key="10">
    <source>
        <dbReference type="ARBA" id="ARBA00023136"/>
    </source>
</evidence>
<keyword evidence="6 14" id="KW-0378">Hydrolase</keyword>